<dbReference type="CTD" id="36337448"/>
<comment type="caution">
    <text evidence="2">The sequence shown here is derived from an EMBL/GenBank/DDBJ whole genome shotgun (WGS) entry which is preliminary data.</text>
</comment>
<dbReference type="EMBL" id="APAU02000007">
    <property type="protein sequence ID" value="EUB63242.1"/>
    <property type="molecule type" value="Genomic_DNA"/>
</dbReference>
<dbReference type="GeneID" id="36337448"/>
<dbReference type="KEGG" id="egl:EGR_01733"/>
<keyword evidence="1" id="KW-0812">Transmembrane</keyword>
<keyword evidence="3" id="KW-1185">Reference proteome</keyword>
<accession>W6UXG5</accession>
<protein>
    <submittedName>
        <fullName evidence="2">Uncharacterized protein</fullName>
    </submittedName>
</protein>
<dbReference type="RefSeq" id="XP_024354438.1">
    <property type="nucleotide sequence ID" value="XM_024490982.1"/>
</dbReference>
<dbReference type="OrthoDB" id="10515992at2759"/>
<name>W6UXG5_ECHGR</name>
<keyword evidence="1" id="KW-0472">Membrane</keyword>
<proteinExistence type="predicted"/>
<keyword evidence="1" id="KW-1133">Transmembrane helix</keyword>
<organism evidence="2 3">
    <name type="scientific">Echinococcus granulosus</name>
    <name type="common">Hydatid tapeworm</name>
    <dbReference type="NCBI Taxonomy" id="6210"/>
    <lineage>
        <taxon>Eukaryota</taxon>
        <taxon>Metazoa</taxon>
        <taxon>Spiralia</taxon>
        <taxon>Lophotrochozoa</taxon>
        <taxon>Platyhelminthes</taxon>
        <taxon>Cestoda</taxon>
        <taxon>Eucestoda</taxon>
        <taxon>Cyclophyllidea</taxon>
        <taxon>Taeniidae</taxon>
        <taxon>Echinococcus</taxon>
        <taxon>Echinococcus granulosus group</taxon>
    </lineage>
</organism>
<gene>
    <name evidence="2" type="ORF">EGR_01733</name>
</gene>
<evidence type="ECO:0000313" key="3">
    <source>
        <dbReference type="Proteomes" id="UP000019149"/>
    </source>
</evidence>
<dbReference type="AlphaFoldDB" id="W6UXG5"/>
<evidence type="ECO:0000313" key="2">
    <source>
        <dbReference type="EMBL" id="EUB63242.1"/>
    </source>
</evidence>
<dbReference type="Proteomes" id="UP000019149">
    <property type="component" value="Unassembled WGS sequence"/>
</dbReference>
<feature type="transmembrane region" description="Helical" evidence="1">
    <location>
        <begin position="127"/>
        <end position="147"/>
    </location>
</feature>
<evidence type="ECO:0000256" key="1">
    <source>
        <dbReference type="SAM" id="Phobius"/>
    </source>
</evidence>
<reference evidence="2 3" key="1">
    <citation type="journal article" date="2013" name="Nat. Genet.">
        <title>The genome of the hydatid tapeworm Echinococcus granulosus.</title>
        <authorList>
            <person name="Zheng H."/>
            <person name="Zhang W."/>
            <person name="Zhang L."/>
            <person name="Zhang Z."/>
            <person name="Li J."/>
            <person name="Lu G."/>
            <person name="Zhu Y."/>
            <person name="Wang Y."/>
            <person name="Huang Y."/>
            <person name="Liu J."/>
            <person name="Kang H."/>
            <person name="Chen J."/>
            <person name="Wang L."/>
            <person name="Chen A."/>
            <person name="Yu S."/>
            <person name="Gao Z."/>
            <person name="Jin L."/>
            <person name="Gu W."/>
            <person name="Wang Z."/>
            <person name="Zhao L."/>
            <person name="Shi B."/>
            <person name="Wen H."/>
            <person name="Lin R."/>
            <person name="Jones M.K."/>
            <person name="Brejova B."/>
            <person name="Vinar T."/>
            <person name="Zhao G."/>
            <person name="McManus D.P."/>
            <person name="Chen Z."/>
            <person name="Zhou Y."/>
            <person name="Wang S."/>
        </authorList>
    </citation>
    <scope>NUCLEOTIDE SEQUENCE [LARGE SCALE GENOMIC DNA]</scope>
</reference>
<sequence>MRQQPKPFGVLFWTTECKGCIRINCACLKNGKNHDLLICFNDKIFIQIHFIIKFATTSDKLYPPVDRLVHSKRRGFRATNVALSLPYFINTPSSCHCDFLKLQEKWITWLSESDRSNRLSTQRMSDLFAAVDYFVLNFLHCGAFLVMNYRPVLNSDRTSIPDLFLCGF</sequence>